<evidence type="ECO:0000256" key="2">
    <source>
        <dbReference type="ARBA" id="ARBA00022833"/>
    </source>
</evidence>
<organism evidence="3 4">
    <name type="scientific">Halostreptopolyspora alba</name>
    <dbReference type="NCBI Taxonomy" id="2487137"/>
    <lineage>
        <taxon>Bacteria</taxon>
        <taxon>Bacillati</taxon>
        <taxon>Actinomycetota</taxon>
        <taxon>Actinomycetes</taxon>
        <taxon>Streptosporangiales</taxon>
        <taxon>Nocardiopsidaceae</taxon>
        <taxon>Halostreptopolyspora</taxon>
    </lineage>
</organism>
<accession>A0A3N0E3X1</accession>
<proteinExistence type="predicted"/>
<evidence type="ECO:0000256" key="1">
    <source>
        <dbReference type="ARBA" id="ARBA00022723"/>
    </source>
</evidence>
<dbReference type="CDD" id="cd07010">
    <property type="entry name" value="cupin_PMI_type_I_N_bac"/>
    <property type="match status" value="1"/>
</dbReference>
<dbReference type="InterPro" id="IPR014710">
    <property type="entry name" value="RmlC-like_jellyroll"/>
</dbReference>
<dbReference type="EMBL" id="RJMB01000022">
    <property type="protein sequence ID" value="RNL82552.1"/>
    <property type="molecule type" value="Genomic_DNA"/>
</dbReference>
<dbReference type="RefSeq" id="WP_123202758.1">
    <property type="nucleotide sequence ID" value="NZ_RJMB01000022.1"/>
</dbReference>
<sequence>MHPVRMPVEVMEHFYRGGQAIRELRGGPRRSERSPEEWLASVTPRFGAEPAGLSRLPDGTLLRDAIAADPLDWLGAAHHERFGAHPGVLVKLLDAGERLPVHLHPDRDFAQAHLSSGHGKTEAWIVLAAEPGATAHVGFTESVSRAELAELVRRQDPAELLARMHEIPLRAGDTVLVPAGVPHALGAGAFVLEVQEPTDFSILLDWHGFALDGPTEGHLGLGVDLALEAVRRAPLSHAQVEALCLRGTARADTADRLRGVFADEAAPFFRADLVRPRTAVPIPAGFAVLVALEGTGELDTRAGERLDVARGDVLAIPHAAGPLTVRGDVTAVLCRPPATTAPHPATGGTADVAT</sequence>
<protein>
    <recommendedName>
        <fullName evidence="5">Mannose-6-phosphate isomerase</fullName>
    </recommendedName>
</protein>
<dbReference type="InterPro" id="IPR011051">
    <property type="entry name" value="RmlC_Cupin_sf"/>
</dbReference>
<gene>
    <name evidence="3" type="ORF">EFW17_18940</name>
</gene>
<comment type="caution">
    <text evidence="3">The sequence shown here is derived from an EMBL/GenBank/DDBJ whole genome shotgun (WGS) entry which is preliminary data.</text>
</comment>
<keyword evidence="2" id="KW-0862">Zinc</keyword>
<evidence type="ECO:0000313" key="4">
    <source>
        <dbReference type="Proteomes" id="UP000269198"/>
    </source>
</evidence>
<dbReference type="PANTHER" id="PTHR42742:SF3">
    <property type="entry name" value="FRUCTOKINASE"/>
    <property type="match status" value="1"/>
</dbReference>
<evidence type="ECO:0008006" key="5">
    <source>
        <dbReference type="Google" id="ProtNLM"/>
    </source>
</evidence>
<evidence type="ECO:0000313" key="3">
    <source>
        <dbReference type="EMBL" id="RNL82552.1"/>
    </source>
</evidence>
<dbReference type="Gene3D" id="2.60.120.10">
    <property type="entry name" value="Jelly Rolls"/>
    <property type="match status" value="1"/>
</dbReference>
<dbReference type="Proteomes" id="UP000269198">
    <property type="component" value="Unassembled WGS sequence"/>
</dbReference>
<dbReference type="PANTHER" id="PTHR42742">
    <property type="entry name" value="TRANSCRIPTIONAL REPRESSOR MPRA"/>
    <property type="match status" value="1"/>
</dbReference>
<keyword evidence="4" id="KW-1185">Reference proteome</keyword>
<reference evidence="3 4" key="1">
    <citation type="submission" date="2018-11" db="EMBL/GenBank/DDBJ databases">
        <title>The genome draft of YIM 96095.</title>
        <authorList>
            <person name="Tang S.-K."/>
            <person name="Chunyu W.-X."/>
            <person name="Feng Y.-Z."/>
        </authorList>
    </citation>
    <scope>NUCLEOTIDE SEQUENCE [LARGE SCALE GENOMIC DNA]</scope>
    <source>
        <strain evidence="3 4">YIM 96095</strain>
    </source>
</reference>
<name>A0A3N0E3X1_9ACTN</name>
<dbReference type="AlphaFoldDB" id="A0A3N0E3X1"/>
<dbReference type="OrthoDB" id="9808275at2"/>
<dbReference type="InterPro" id="IPR051804">
    <property type="entry name" value="Carb_Metab_Reg_Kinase/Isom"/>
</dbReference>
<keyword evidence="1" id="KW-0479">Metal-binding</keyword>
<dbReference type="GO" id="GO:0046872">
    <property type="term" value="F:metal ion binding"/>
    <property type="evidence" value="ECO:0007669"/>
    <property type="project" value="UniProtKB-KW"/>
</dbReference>
<dbReference type="SUPFAM" id="SSF51182">
    <property type="entry name" value="RmlC-like cupins"/>
    <property type="match status" value="1"/>
</dbReference>